<evidence type="ECO:0000256" key="5">
    <source>
        <dbReference type="SAM" id="MobiDB-lite"/>
    </source>
</evidence>
<dbReference type="GO" id="GO:0005886">
    <property type="term" value="C:plasma membrane"/>
    <property type="evidence" value="ECO:0007669"/>
    <property type="project" value="InterPro"/>
</dbReference>
<comment type="caution">
    <text evidence="8">The sequence shown here is derived from an EMBL/GenBank/DDBJ whole genome shotgun (WGS) entry which is preliminary data.</text>
</comment>
<dbReference type="EMBL" id="BIXY01000005">
    <property type="protein sequence ID" value="GCF07056.1"/>
    <property type="molecule type" value="Genomic_DNA"/>
</dbReference>
<keyword evidence="3 6" id="KW-1133">Transmembrane helix</keyword>
<dbReference type="Pfam" id="PF06305">
    <property type="entry name" value="LapA_dom"/>
    <property type="match status" value="1"/>
</dbReference>
<evidence type="ECO:0000256" key="3">
    <source>
        <dbReference type="ARBA" id="ARBA00022989"/>
    </source>
</evidence>
<dbReference type="AlphaFoldDB" id="A0A5A5T788"/>
<accession>A0A5A5T788</accession>
<evidence type="ECO:0000259" key="7">
    <source>
        <dbReference type="Pfam" id="PF06305"/>
    </source>
</evidence>
<reference evidence="8 9" key="1">
    <citation type="submission" date="2019-01" db="EMBL/GenBank/DDBJ databases">
        <title>Draft genome sequence of Dictyobacter sp. Uno17.</title>
        <authorList>
            <person name="Wang C.M."/>
            <person name="Zheng Y."/>
            <person name="Sakai Y."/>
            <person name="Abe K."/>
            <person name="Yokota A."/>
            <person name="Yabe S."/>
        </authorList>
    </citation>
    <scope>NUCLEOTIDE SEQUENCE [LARGE SCALE GENOMIC DNA]</scope>
    <source>
        <strain evidence="8 9">Uno17</strain>
    </source>
</reference>
<feature type="transmembrane region" description="Helical" evidence="6">
    <location>
        <begin position="46"/>
        <end position="67"/>
    </location>
</feature>
<evidence type="ECO:0000256" key="6">
    <source>
        <dbReference type="SAM" id="Phobius"/>
    </source>
</evidence>
<gene>
    <name evidence="8" type="ORF">KDI_06200</name>
</gene>
<proteinExistence type="predicted"/>
<dbReference type="RefSeq" id="WP_149400101.1">
    <property type="nucleotide sequence ID" value="NZ_BIXY01000005.1"/>
</dbReference>
<evidence type="ECO:0000313" key="8">
    <source>
        <dbReference type="EMBL" id="GCF07056.1"/>
    </source>
</evidence>
<keyword evidence="1" id="KW-1003">Cell membrane</keyword>
<evidence type="ECO:0000256" key="1">
    <source>
        <dbReference type="ARBA" id="ARBA00022475"/>
    </source>
</evidence>
<keyword evidence="4 6" id="KW-0472">Membrane</keyword>
<feature type="region of interest" description="Disordered" evidence="5">
    <location>
        <begin position="90"/>
        <end position="138"/>
    </location>
</feature>
<dbReference type="InterPro" id="IPR010445">
    <property type="entry name" value="LapA_dom"/>
</dbReference>
<evidence type="ECO:0000313" key="9">
    <source>
        <dbReference type="Proteomes" id="UP000322530"/>
    </source>
</evidence>
<protein>
    <recommendedName>
        <fullName evidence="7">Lipopolysaccharide assembly protein A domain-containing protein</fullName>
    </recommendedName>
</protein>
<dbReference type="OrthoDB" id="166030at2"/>
<keyword evidence="9" id="KW-1185">Reference proteome</keyword>
<evidence type="ECO:0000256" key="4">
    <source>
        <dbReference type="ARBA" id="ARBA00023136"/>
    </source>
</evidence>
<evidence type="ECO:0000256" key="2">
    <source>
        <dbReference type="ARBA" id="ARBA00022692"/>
    </source>
</evidence>
<keyword evidence="2 6" id="KW-0812">Transmembrane</keyword>
<dbReference type="Proteomes" id="UP000322530">
    <property type="component" value="Unassembled WGS sequence"/>
</dbReference>
<name>A0A5A5T788_9CHLR</name>
<feature type="domain" description="Lipopolysaccharide assembly protein A" evidence="7">
    <location>
        <begin position="26"/>
        <end position="86"/>
    </location>
</feature>
<sequence>MFYLILFLFLVVCGGLAALTILNFSTQVHLVIFSWRSPDLPIGMWLLMAFFLGAFLLYLVSVASAWSDRREIKRLRKSVTALRQQLLAATPPAGHVTPPTSQPPVSYSNVMPMPSTAPPEQFMPPNYSAPHEFREGTP</sequence>
<organism evidence="8 9">
    <name type="scientific">Dictyobacter arantiisoli</name>
    <dbReference type="NCBI Taxonomy" id="2014874"/>
    <lineage>
        <taxon>Bacteria</taxon>
        <taxon>Bacillati</taxon>
        <taxon>Chloroflexota</taxon>
        <taxon>Ktedonobacteria</taxon>
        <taxon>Ktedonobacterales</taxon>
        <taxon>Dictyobacteraceae</taxon>
        <taxon>Dictyobacter</taxon>
    </lineage>
</organism>